<keyword evidence="1" id="KW-1133">Transmembrane helix</keyword>
<dbReference type="Proteomes" id="UP000433652">
    <property type="component" value="Unassembled WGS sequence"/>
</dbReference>
<dbReference type="Pfam" id="PF04235">
    <property type="entry name" value="DUF418"/>
    <property type="match status" value="1"/>
</dbReference>
<accession>A0A6I4SW99</accession>
<name>A0A6I4SW99_9SPHN</name>
<feature type="transmembrane region" description="Helical" evidence="1">
    <location>
        <begin position="72"/>
        <end position="100"/>
    </location>
</feature>
<organism evidence="3 4">
    <name type="scientific">Croceibacterium salegens</name>
    <dbReference type="NCBI Taxonomy" id="1737568"/>
    <lineage>
        <taxon>Bacteria</taxon>
        <taxon>Pseudomonadati</taxon>
        <taxon>Pseudomonadota</taxon>
        <taxon>Alphaproteobacteria</taxon>
        <taxon>Sphingomonadales</taxon>
        <taxon>Erythrobacteraceae</taxon>
        <taxon>Croceibacterium</taxon>
    </lineage>
</organism>
<feature type="transmembrane region" description="Helical" evidence="1">
    <location>
        <begin position="276"/>
        <end position="299"/>
    </location>
</feature>
<feature type="transmembrane region" description="Helical" evidence="1">
    <location>
        <begin position="311"/>
        <end position="334"/>
    </location>
</feature>
<evidence type="ECO:0000256" key="1">
    <source>
        <dbReference type="SAM" id="Phobius"/>
    </source>
</evidence>
<reference evidence="3 4" key="1">
    <citation type="submission" date="2019-12" db="EMBL/GenBank/DDBJ databases">
        <title>Genomic-based taxomic classification of the family Erythrobacteraceae.</title>
        <authorList>
            <person name="Xu L."/>
        </authorList>
    </citation>
    <scope>NUCLEOTIDE SEQUENCE [LARGE SCALE GENOMIC DNA]</scope>
    <source>
        <strain evidence="3 4">MCCC 1K01500</strain>
    </source>
</reference>
<feature type="transmembrane region" description="Helical" evidence="1">
    <location>
        <begin position="120"/>
        <end position="153"/>
    </location>
</feature>
<gene>
    <name evidence="3" type="ORF">GRI89_07155</name>
</gene>
<feature type="transmembrane region" description="Helical" evidence="1">
    <location>
        <begin position="355"/>
        <end position="375"/>
    </location>
</feature>
<feature type="domain" description="DUF418" evidence="2">
    <location>
        <begin position="261"/>
        <end position="423"/>
    </location>
</feature>
<dbReference type="EMBL" id="WTYM01000033">
    <property type="protein sequence ID" value="MXO59317.1"/>
    <property type="molecule type" value="Genomic_DNA"/>
</dbReference>
<dbReference type="InterPro" id="IPR007349">
    <property type="entry name" value="DUF418"/>
</dbReference>
<evidence type="ECO:0000313" key="4">
    <source>
        <dbReference type="Proteomes" id="UP000433652"/>
    </source>
</evidence>
<proteinExistence type="predicted"/>
<dbReference type="PANTHER" id="PTHR30590">
    <property type="entry name" value="INNER MEMBRANE PROTEIN"/>
    <property type="match status" value="1"/>
</dbReference>
<keyword evidence="1" id="KW-0472">Membrane</keyword>
<dbReference type="RefSeq" id="WP_159793601.1">
    <property type="nucleotide sequence ID" value="NZ_WTYM01000033.1"/>
</dbReference>
<keyword evidence="4" id="KW-1185">Reference proteome</keyword>
<feature type="transmembrane region" description="Helical" evidence="1">
    <location>
        <begin position="387"/>
        <end position="405"/>
    </location>
</feature>
<comment type="caution">
    <text evidence="3">The sequence shown here is derived from an EMBL/GenBank/DDBJ whole genome shotgun (WGS) entry which is preliminary data.</text>
</comment>
<sequence length="433" mass="48538">MATALSKDSLLPVDAAASGTPDQPEGRISTLDFVRGVAILGILATNILNYGQLPGTHRWLRLIGEPSLADKLLWVLNYLFIDGKLRGLFAILFGAGLVLFMDRAKKKDVHPYWLQFRRLFWLALFGLFHFYVLFAGDILFHYAALGVVAMLLVRLPVKPLLIAGLLLYCSDAVFSSIDLGGWALHEREVLAAPATDPGRVAYFEDQQNFIAETREEGEVLATGSLPEIVRWRLGNLTWEPFLELPFMVLDSFACMLIGAALFRMGFFSGGWNRRKLIRWGTLGIVVSVLLSLPLIVLVWQADFPRALNMFVFYGPVHVTRLPMIFGFAAVLVAMTPKWAPTALGQRLSAAGRMAFTNYVGASAVMALIFQGWGLALYGQFMRPGLELFVLLGWALMLVCSPWWLARFRFGPLEWIWRCLTYWRLFPIRKAAAA</sequence>
<dbReference type="InterPro" id="IPR052529">
    <property type="entry name" value="Bact_Transport_Assoc"/>
</dbReference>
<protein>
    <submittedName>
        <fullName evidence="3">DUF418 domain-containing protein</fullName>
    </submittedName>
</protein>
<evidence type="ECO:0000313" key="3">
    <source>
        <dbReference type="EMBL" id="MXO59317.1"/>
    </source>
</evidence>
<dbReference type="AlphaFoldDB" id="A0A6I4SW99"/>
<dbReference type="PANTHER" id="PTHR30590:SF2">
    <property type="entry name" value="INNER MEMBRANE PROTEIN"/>
    <property type="match status" value="1"/>
</dbReference>
<evidence type="ECO:0000259" key="2">
    <source>
        <dbReference type="Pfam" id="PF04235"/>
    </source>
</evidence>
<keyword evidence="1" id="KW-0812">Transmembrane</keyword>
<feature type="transmembrane region" description="Helical" evidence="1">
    <location>
        <begin position="244"/>
        <end position="264"/>
    </location>
</feature>
<dbReference type="OrthoDB" id="9807744at2"/>